<evidence type="ECO:0000259" key="7">
    <source>
        <dbReference type="Pfam" id="PF02687"/>
    </source>
</evidence>
<evidence type="ECO:0000313" key="10">
    <source>
        <dbReference type="Proteomes" id="UP000318741"/>
    </source>
</evidence>
<dbReference type="PANTHER" id="PTHR43738">
    <property type="entry name" value="ABC TRANSPORTER, MEMBRANE PROTEIN"/>
    <property type="match status" value="1"/>
</dbReference>
<feature type="transmembrane region" description="Helical" evidence="6">
    <location>
        <begin position="1114"/>
        <end position="1136"/>
    </location>
</feature>
<evidence type="ECO:0000256" key="5">
    <source>
        <dbReference type="ARBA" id="ARBA00023136"/>
    </source>
</evidence>
<evidence type="ECO:0000256" key="2">
    <source>
        <dbReference type="ARBA" id="ARBA00022475"/>
    </source>
</evidence>
<feature type="transmembrane region" description="Helical" evidence="6">
    <location>
        <begin position="687"/>
        <end position="709"/>
    </location>
</feature>
<dbReference type="InterPro" id="IPR003838">
    <property type="entry name" value="ABC3_permease_C"/>
</dbReference>
<dbReference type="InterPro" id="IPR051125">
    <property type="entry name" value="ABC-4/HrtB_transporter"/>
</dbReference>
<proteinExistence type="predicted"/>
<sequence>MSSLRLVLASLWFYRRTHLAVLLGVAAGAAVIGGALVVGDSVRASLRQITLDRLGEVDLALSGGRFVTDGLVESLAAGADDPATVAPALALRAGLSAGEDDAVRRVGSVNLFGTDERLWGLLETAEVARPEPGEIVLNTRVAEGLGVAVGDDVTISVEIPSAVPRGNLLADRDDSTATVPLTVSAVLPDSAGAARFDLNPAQQIPPVAFAELDTLRDLIGLTPVRPSRRNPEGRVGRVNAVFVAEAGDEAPGEEAAEALTASARAGMTLDDLRVKLVRNEERGTLSVESDRMILEAPLAAAARRAAEAAGMTASPRYVALANEIVPAGDNPDDKHSAYFVVAGVERHAEAPRGLGVTEEGIVLNEFLATEQLGVQVGDQVELRWYPVDDGADAPERSETFTVSAIVPVEGAAADGTLTPTVEGITDAATFADWDQPFDMDLSRVTPADETYWDDYKALPKAFLPIERMRELFPSRYGSSTSVLLTGPEGGRIEDLDDAEQRFTQALIEEVDLRALGLAFGPVKAQGLAAAAGTTDFAGLFVGFSLFLILSAAILIALLFRLGLERRASEVGLERALGLGPQAVRRLHLAEGLIVVAVGGLVGAAAAVGYAALMLWGLRTLWVGAVGTRFLFLDVTPTSLAVGFGISVLLAAGAVWWGLRVLRGVSVRSLLAGETSGEKESTGAWAKWTAVGCGAIAAVLMIAALAGQIPHSEAFAGFGWDVISFFLTGMLLLAAALGALGWWLALQPGGVPRTSVKLGLRNAARQRTRSVLTAGLIACATFLLVAVAAARKDPSAGAPELDSGNGGYLLVAEAAAPLPFNPGTESGRQELNLTGAPFEAIDALTACRVRPGADASCLNLYRTGLPTVLGVPDAQIERGGFSFADTPGDNPWELLKQELPDAPVTGGSTRSTLPVYPVLGDMNTLQYSLKLGVGDRIAVPNDENPTAFFEVVGQLDGSVFQGVLLTSEAHFETLFPADDGWAYLLVDAPENRQTELAAALEGRLSGYGVDAEPVGERIASFLAVQNTYLSTFQALGGLGLLLGTLGLAAVMLRNVLERRGELALLRAVGLGTRRIAGLVLTETALLLVWGLASGTLAALLALWPHLSGRTADAPWLGGALTLLAVFAAGMLASGWAVRAAVRTPIVATLRGE</sequence>
<evidence type="ECO:0000259" key="8">
    <source>
        <dbReference type="Pfam" id="PF12704"/>
    </source>
</evidence>
<gene>
    <name evidence="9" type="ORF">CA12_14980</name>
</gene>
<evidence type="ECO:0000256" key="1">
    <source>
        <dbReference type="ARBA" id="ARBA00004651"/>
    </source>
</evidence>
<feature type="transmembrane region" description="Helical" evidence="6">
    <location>
        <begin position="637"/>
        <end position="658"/>
    </location>
</feature>
<protein>
    <submittedName>
        <fullName evidence="9">FtsX-like permease family protein</fullName>
    </submittedName>
</protein>
<dbReference type="EMBL" id="CP036265">
    <property type="protein sequence ID" value="QDT15413.1"/>
    <property type="molecule type" value="Genomic_DNA"/>
</dbReference>
<feature type="transmembrane region" description="Helical" evidence="6">
    <location>
        <begin position="770"/>
        <end position="789"/>
    </location>
</feature>
<accession>A0A517P7S9</accession>
<comment type="subcellular location">
    <subcellularLocation>
        <location evidence="1">Cell membrane</location>
        <topology evidence="1">Multi-pass membrane protein</topology>
    </subcellularLocation>
</comment>
<evidence type="ECO:0000313" key="9">
    <source>
        <dbReference type="EMBL" id="QDT15413.1"/>
    </source>
</evidence>
<organism evidence="9 10">
    <name type="scientific">Alienimonas californiensis</name>
    <dbReference type="NCBI Taxonomy" id="2527989"/>
    <lineage>
        <taxon>Bacteria</taxon>
        <taxon>Pseudomonadati</taxon>
        <taxon>Planctomycetota</taxon>
        <taxon>Planctomycetia</taxon>
        <taxon>Planctomycetales</taxon>
        <taxon>Planctomycetaceae</taxon>
        <taxon>Alienimonas</taxon>
    </lineage>
</organism>
<feature type="domain" description="ABC3 transporter permease C-terminal" evidence="7">
    <location>
        <begin position="1035"/>
        <end position="1143"/>
    </location>
</feature>
<feature type="transmembrane region" description="Helical" evidence="6">
    <location>
        <begin position="1033"/>
        <end position="1055"/>
    </location>
</feature>
<dbReference type="GO" id="GO:0005886">
    <property type="term" value="C:plasma membrane"/>
    <property type="evidence" value="ECO:0007669"/>
    <property type="project" value="UniProtKB-SubCell"/>
</dbReference>
<dbReference type="OrthoDB" id="219657at2"/>
<dbReference type="AlphaFoldDB" id="A0A517P7S9"/>
<dbReference type="KEGG" id="acaf:CA12_14980"/>
<dbReference type="Pfam" id="PF02687">
    <property type="entry name" value="FtsX"/>
    <property type="match status" value="2"/>
</dbReference>
<dbReference type="Pfam" id="PF12704">
    <property type="entry name" value="MacB_PCD"/>
    <property type="match status" value="1"/>
</dbReference>
<reference evidence="9 10" key="1">
    <citation type="submission" date="2019-02" db="EMBL/GenBank/DDBJ databases">
        <title>Deep-cultivation of Planctomycetes and their phenomic and genomic characterization uncovers novel biology.</title>
        <authorList>
            <person name="Wiegand S."/>
            <person name="Jogler M."/>
            <person name="Boedeker C."/>
            <person name="Pinto D."/>
            <person name="Vollmers J."/>
            <person name="Rivas-Marin E."/>
            <person name="Kohn T."/>
            <person name="Peeters S.H."/>
            <person name="Heuer A."/>
            <person name="Rast P."/>
            <person name="Oberbeckmann S."/>
            <person name="Bunk B."/>
            <person name="Jeske O."/>
            <person name="Meyerdierks A."/>
            <person name="Storesund J.E."/>
            <person name="Kallscheuer N."/>
            <person name="Luecker S."/>
            <person name="Lage O.M."/>
            <person name="Pohl T."/>
            <person name="Merkel B.J."/>
            <person name="Hornburger P."/>
            <person name="Mueller R.-W."/>
            <person name="Bruemmer F."/>
            <person name="Labrenz M."/>
            <person name="Spormann A.M."/>
            <person name="Op den Camp H."/>
            <person name="Overmann J."/>
            <person name="Amann R."/>
            <person name="Jetten M.S.M."/>
            <person name="Mascher T."/>
            <person name="Medema M.H."/>
            <person name="Devos D.P."/>
            <person name="Kaster A.-K."/>
            <person name="Ovreas L."/>
            <person name="Rohde M."/>
            <person name="Galperin M.Y."/>
            <person name="Jogler C."/>
        </authorList>
    </citation>
    <scope>NUCLEOTIDE SEQUENCE [LARGE SCALE GENOMIC DNA]</scope>
    <source>
        <strain evidence="9 10">CA12</strain>
    </source>
</reference>
<feature type="transmembrane region" description="Helical" evidence="6">
    <location>
        <begin position="721"/>
        <end position="744"/>
    </location>
</feature>
<keyword evidence="3 6" id="KW-0812">Transmembrane</keyword>
<keyword evidence="10" id="KW-1185">Reference proteome</keyword>
<feature type="transmembrane region" description="Helical" evidence="6">
    <location>
        <begin position="1076"/>
        <end position="1102"/>
    </location>
</feature>
<dbReference type="RefSeq" id="WP_145358221.1">
    <property type="nucleotide sequence ID" value="NZ_CP036265.1"/>
</dbReference>
<feature type="transmembrane region" description="Helical" evidence="6">
    <location>
        <begin position="592"/>
        <end position="617"/>
    </location>
</feature>
<feature type="transmembrane region" description="Helical" evidence="6">
    <location>
        <begin position="536"/>
        <end position="559"/>
    </location>
</feature>
<keyword evidence="4 6" id="KW-1133">Transmembrane helix</keyword>
<keyword evidence="2" id="KW-1003">Cell membrane</keyword>
<keyword evidence="5 6" id="KW-0472">Membrane</keyword>
<evidence type="ECO:0000256" key="6">
    <source>
        <dbReference type="SAM" id="Phobius"/>
    </source>
</evidence>
<dbReference type="PANTHER" id="PTHR43738:SF2">
    <property type="entry name" value="ABC TRANSPORTER PERMEASE"/>
    <property type="match status" value="1"/>
</dbReference>
<feature type="domain" description="MacB-like periplasmic core" evidence="8">
    <location>
        <begin position="21"/>
        <end position="260"/>
    </location>
</feature>
<name>A0A517P7S9_9PLAN</name>
<dbReference type="InterPro" id="IPR025857">
    <property type="entry name" value="MacB_PCD"/>
</dbReference>
<evidence type="ECO:0000256" key="3">
    <source>
        <dbReference type="ARBA" id="ARBA00022692"/>
    </source>
</evidence>
<feature type="domain" description="ABC3 transporter permease C-terminal" evidence="7">
    <location>
        <begin position="543"/>
        <end position="663"/>
    </location>
</feature>
<dbReference type="Proteomes" id="UP000318741">
    <property type="component" value="Chromosome"/>
</dbReference>
<evidence type="ECO:0000256" key="4">
    <source>
        <dbReference type="ARBA" id="ARBA00022989"/>
    </source>
</evidence>